<evidence type="ECO:0000256" key="6">
    <source>
        <dbReference type="ARBA" id="ARBA00022723"/>
    </source>
</evidence>
<keyword evidence="7" id="KW-0186">Copper</keyword>
<dbReference type="PANTHER" id="PTHR22814:SF287">
    <property type="entry name" value="COPPER TRANSPORT PROTEIN ATX1"/>
    <property type="match status" value="1"/>
</dbReference>
<organism evidence="11">
    <name type="scientific">Blastobotrys adeninivorans</name>
    <name type="common">Yeast</name>
    <name type="synonym">Arxula adeninivorans</name>
    <dbReference type="NCBI Taxonomy" id="409370"/>
    <lineage>
        <taxon>Eukaryota</taxon>
        <taxon>Fungi</taxon>
        <taxon>Dikarya</taxon>
        <taxon>Ascomycota</taxon>
        <taxon>Saccharomycotina</taxon>
        <taxon>Dipodascomycetes</taxon>
        <taxon>Dipodascales</taxon>
        <taxon>Trichomonascaceae</taxon>
        <taxon>Blastobotrys</taxon>
    </lineage>
</organism>
<evidence type="ECO:0000256" key="5">
    <source>
        <dbReference type="ARBA" id="ARBA00022490"/>
    </source>
</evidence>
<feature type="domain" description="HMA" evidence="10">
    <location>
        <begin position="8"/>
        <end position="71"/>
    </location>
</feature>
<dbReference type="GO" id="GO:0005737">
    <property type="term" value="C:cytoplasm"/>
    <property type="evidence" value="ECO:0007669"/>
    <property type="project" value="UniProtKB-SubCell"/>
</dbReference>
<evidence type="ECO:0000256" key="8">
    <source>
        <dbReference type="ARBA" id="ARBA00023157"/>
    </source>
</evidence>
<evidence type="ECO:0000256" key="4">
    <source>
        <dbReference type="ARBA" id="ARBA00016103"/>
    </source>
</evidence>
<dbReference type="PROSITE" id="PS50846">
    <property type="entry name" value="HMA_2"/>
    <property type="match status" value="1"/>
</dbReference>
<comment type="cofactor">
    <cofactor evidence="1">
        <name>Cu(2+)</name>
        <dbReference type="ChEBI" id="CHEBI:29036"/>
    </cofactor>
</comment>
<gene>
    <name evidence="11" type="ORF">GNLVRS02_ARAD1C23056g</name>
</gene>
<dbReference type="InterPro" id="IPR036423">
    <property type="entry name" value="SOD-like_Cu/Zn_dom_sf"/>
</dbReference>
<sequence length="232" mass="24172">MTADNTDSFTAVFAVPMHCSDCCNSVTTALKTLERVDNVECDLGKQLVSVTGSAPPSAVVTAIQAIGRDAIVRGTGLPNSAAVAILESHAPEDQKAPVKGLARIVAVSPTQALFDITLNGLPKGTYYPSVRVGGNIFEGAKTCGALYQELGTVEVGEDGSGQTFVKRPISITELIGRGLIVSDHASKIADNSLVGVIARSAGVWQNDKTVCSCSGKTVWEERQDQVGRGLAV</sequence>
<dbReference type="GO" id="GO:0046872">
    <property type="term" value="F:metal ion binding"/>
    <property type="evidence" value="ECO:0007669"/>
    <property type="project" value="UniProtKB-KW"/>
</dbReference>
<dbReference type="AlphaFoldDB" id="A0A060T1A1"/>
<dbReference type="PhylomeDB" id="A0A060T1A1"/>
<evidence type="ECO:0000256" key="2">
    <source>
        <dbReference type="ARBA" id="ARBA00004496"/>
    </source>
</evidence>
<evidence type="ECO:0000313" key="11">
    <source>
        <dbReference type="EMBL" id="CDP34900.1"/>
    </source>
</evidence>
<evidence type="ECO:0000256" key="9">
    <source>
        <dbReference type="ARBA" id="ARBA00023186"/>
    </source>
</evidence>
<keyword evidence="8" id="KW-1015">Disulfide bond</keyword>
<dbReference type="InterPro" id="IPR006121">
    <property type="entry name" value="HMA_dom"/>
</dbReference>
<evidence type="ECO:0000259" key="10">
    <source>
        <dbReference type="PROSITE" id="PS50846"/>
    </source>
</evidence>
<dbReference type="PANTHER" id="PTHR22814">
    <property type="entry name" value="COPPER TRANSPORT PROTEIN ATOX1-RELATED"/>
    <property type="match status" value="1"/>
</dbReference>
<name>A0A060T1A1_BLAAD</name>
<reference evidence="11" key="2">
    <citation type="submission" date="2014-06" db="EMBL/GenBank/DDBJ databases">
        <title>The complete genome of Blastobotrys (Arxula) adeninivorans LS3 - a yeast of biotechnological interest.</title>
        <authorList>
            <person name="Kunze G."/>
            <person name="Gaillardin C."/>
            <person name="Czernicka M."/>
            <person name="Durrens P."/>
            <person name="Martin T."/>
            <person name="Boer E."/>
            <person name="Gabaldon T."/>
            <person name="Cruz J."/>
            <person name="Talla E."/>
            <person name="Marck C."/>
            <person name="Goffeau A."/>
            <person name="Barbe V."/>
            <person name="Baret P."/>
            <person name="Baronian K."/>
            <person name="Beier S."/>
            <person name="Bleykasten C."/>
            <person name="Bode R."/>
            <person name="Casaregola S."/>
            <person name="Despons L."/>
            <person name="Fairhead C."/>
            <person name="Giersberg M."/>
            <person name="Gierski P."/>
            <person name="Hahnel U."/>
            <person name="Hartmann A."/>
            <person name="Jankowska D."/>
            <person name="Jubin C."/>
            <person name="Jung P."/>
            <person name="Lafontaine I."/>
            <person name="Leh-Louis V."/>
            <person name="Lemaire M."/>
            <person name="Marcet-Houben M."/>
            <person name="Mascher M."/>
            <person name="Morel G."/>
            <person name="Richard G.-F."/>
            <person name="Riechen J."/>
            <person name="Sacerdot C."/>
            <person name="Sarkar A."/>
            <person name="Savel G."/>
            <person name="Schacherer J."/>
            <person name="Sherman D."/>
            <person name="Straub M.-L."/>
            <person name="Stein N."/>
            <person name="Thierry A."/>
            <person name="Trautwein-Schult A."/>
            <person name="Westhof E."/>
            <person name="Worch S."/>
            <person name="Dujon B."/>
            <person name="Souciet J.-L."/>
            <person name="Wincker P."/>
            <person name="Scholz U."/>
            <person name="Neuveglise N."/>
        </authorList>
    </citation>
    <scope>NUCLEOTIDE SEQUENCE</scope>
    <source>
        <strain evidence="11">LS3</strain>
    </source>
</reference>
<protein>
    <recommendedName>
        <fullName evidence="4">Superoxide dismutase 1 copper chaperone</fullName>
    </recommendedName>
</protein>
<comment type="subcellular location">
    <subcellularLocation>
        <location evidence="2">Cytoplasm</location>
    </subcellularLocation>
</comment>
<keyword evidence="5" id="KW-0963">Cytoplasm</keyword>
<accession>A0A060T1A1</accession>
<dbReference type="Gene3D" id="2.60.40.200">
    <property type="entry name" value="Superoxide dismutase, copper/zinc binding domain"/>
    <property type="match status" value="1"/>
</dbReference>
<reference evidence="11" key="1">
    <citation type="submission" date="2014-02" db="EMBL/GenBank/DDBJ databases">
        <authorList>
            <person name="Genoscope - CEA"/>
        </authorList>
    </citation>
    <scope>NUCLEOTIDE SEQUENCE</scope>
    <source>
        <strain evidence="11">LS3</strain>
    </source>
</reference>
<comment type="similarity">
    <text evidence="3">Belongs to the CCS1 family.</text>
</comment>
<keyword evidence="6" id="KW-0479">Metal-binding</keyword>
<dbReference type="SUPFAM" id="SSF55008">
    <property type="entry name" value="HMA, heavy metal-associated domain"/>
    <property type="match status" value="1"/>
</dbReference>
<dbReference type="InterPro" id="IPR036163">
    <property type="entry name" value="HMA_dom_sf"/>
</dbReference>
<dbReference type="GO" id="GO:0006801">
    <property type="term" value="P:superoxide metabolic process"/>
    <property type="evidence" value="ECO:0007669"/>
    <property type="project" value="InterPro"/>
</dbReference>
<dbReference type="Pfam" id="PF00403">
    <property type="entry name" value="HMA"/>
    <property type="match status" value="1"/>
</dbReference>
<dbReference type="SUPFAM" id="SSF49329">
    <property type="entry name" value="Cu,Zn superoxide dismutase-like"/>
    <property type="match status" value="1"/>
</dbReference>
<evidence type="ECO:0000256" key="7">
    <source>
        <dbReference type="ARBA" id="ARBA00023008"/>
    </source>
</evidence>
<proteinExistence type="inferred from homology"/>
<evidence type="ECO:0000256" key="1">
    <source>
        <dbReference type="ARBA" id="ARBA00001973"/>
    </source>
</evidence>
<dbReference type="FunFam" id="3.30.70.100:FF:000038">
    <property type="entry name" value="Superoxide dismutase 1 copper chaperone"/>
    <property type="match status" value="1"/>
</dbReference>
<keyword evidence="9" id="KW-0143">Chaperone</keyword>
<dbReference type="Gene3D" id="3.30.70.100">
    <property type="match status" value="1"/>
</dbReference>
<dbReference type="EMBL" id="HG937693">
    <property type="protein sequence ID" value="CDP34900.1"/>
    <property type="molecule type" value="Genomic_DNA"/>
</dbReference>
<evidence type="ECO:0000256" key="3">
    <source>
        <dbReference type="ARBA" id="ARBA00010636"/>
    </source>
</evidence>